<dbReference type="Pfam" id="PF05405">
    <property type="entry name" value="Mt_ATP-synt_B"/>
    <property type="match status" value="1"/>
</dbReference>
<reference evidence="10" key="1">
    <citation type="submission" date="2016-07" db="EMBL/GenBank/DDBJ databases">
        <authorList>
            <person name="Bretaudeau A."/>
        </authorList>
    </citation>
    <scope>NUCLEOTIDE SEQUENCE</scope>
    <source>
        <strain evidence="10">Rice</strain>
        <tissue evidence="10">Whole body</tissue>
    </source>
</reference>
<accession>A0A2H1WII3</accession>
<evidence type="ECO:0000256" key="1">
    <source>
        <dbReference type="ARBA" id="ARBA00007479"/>
    </source>
</evidence>
<evidence type="ECO:0000256" key="2">
    <source>
        <dbReference type="ARBA" id="ARBA00022448"/>
    </source>
</evidence>
<dbReference type="PANTHER" id="PTHR12733:SF3">
    <property type="entry name" value="ATP SYNTHASE F(0) COMPLEX SUBUNIT B1, MITOCHONDRIAL"/>
    <property type="match status" value="1"/>
</dbReference>
<dbReference type="InterPro" id="IPR013837">
    <property type="entry name" value="ATP_synth_F0_suB"/>
</dbReference>
<evidence type="ECO:0000256" key="8">
    <source>
        <dbReference type="ARBA" id="ARBA00023136"/>
    </source>
</evidence>
<keyword evidence="2 9" id="KW-0813">Transport</keyword>
<gene>
    <name evidence="10" type="ORF">SFRICE_010867</name>
</gene>
<dbReference type="InterPro" id="IPR008688">
    <property type="entry name" value="ATP_synth_Bsub_B/MI25"/>
</dbReference>
<comment type="subcellular location">
    <subcellularLocation>
        <location evidence="9">Mitochondrion</location>
    </subcellularLocation>
    <subcellularLocation>
        <location evidence="9">Mitochondrion inner membrane</location>
    </subcellularLocation>
</comment>
<evidence type="ECO:0000256" key="5">
    <source>
        <dbReference type="ARBA" id="ARBA00022792"/>
    </source>
</evidence>
<dbReference type="Gene3D" id="1.20.5.2210">
    <property type="match status" value="1"/>
</dbReference>
<evidence type="ECO:0000313" key="10">
    <source>
        <dbReference type="EMBL" id="SOQ52712.1"/>
    </source>
</evidence>
<organism evidence="10">
    <name type="scientific">Spodoptera frugiperda</name>
    <name type="common">Fall armyworm</name>
    <dbReference type="NCBI Taxonomy" id="7108"/>
    <lineage>
        <taxon>Eukaryota</taxon>
        <taxon>Metazoa</taxon>
        <taxon>Ecdysozoa</taxon>
        <taxon>Arthropoda</taxon>
        <taxon>Hexapoda</taxon>
        <taxon>Insecta</taxon>
        <taxon>Pterygota</taxon>
        <taxon>Neoptera</taxon>
        <taxon>Endopterygota</taxon>
        <taxon>Lepidoptera</taxon>
        <taxon>Glossata</taxon>
        <taxon>Ditrysia</taxon>
        <taxon>Noctuoidea</taxon>
        <taxon>Noctuidae</taxon>
        <taxon>Amphipyrinae</taxon>
        <taxon>Spodoptera</taxon>
    </lineage>
</organism>
<dbReference type="GO" id="GO:0045259">
    <property type="term" value="C:proton-transporting ATP synthase complex"/>
    <property type="evidence" value="ECO:0007669"/>
    <property type="project" value="UniProtKB-KW"/>
</dbReference>
<evidence type="ECO:0000256" key="3">
    <source>
        <dbReference type="ARBA" id="ARBA00022547"/>
    </source>
</evidence>
<dbReference type="GO" id="GO:0046933">
    <property type="term" value="F:proton-transporting ATP synthase activity, rotational mechanism"/>
    <property type="evidence" value="ECO:0007669"/>
    <property type="project" value="TreeGrafter"/>
</dbReference>
<keyword evidence="5 9" id="KW-0999">Mitochondrion inner membrane</keyword>
<protein>
    <recommendedName>
        <fullName evidence="9">ATP synthase subunit b</fullName>
    </recommendedName>
</protein>
<dbReference type="GO" id="GO:0005743">
    <property type="term" value="C:mitochondrial inner membrane"/>
    <property type="evidence" value="ECO:0007669"/>
    <property type="project" value="UniProtKB-SubCell"/>
</dbReference>
<evidence type="ECO:0000256" key="4">
    <source>
        <dbReference type="ARBA" id="ARBA00022781"/>
    </source>
</evidence>
<evidence type="ECO:0000256" key="7">
    <source>
        <dbReference type="ARBA" id="ARBA00023128"/>
    </source>
</evidence>
<keyword evidence="7 9" id="KW-0496">Mitochondrion</keyword>
<comment type="subunit">
    <text evidence="9">F-type ATPases have 2 components, CF(1) - the catalytic core - and CF(0) - the membrane proton channel. CF(1) and CF(0) have multiple subunits.</text>
</comment>
<comment type="similarity">
    <text evidence="1 9">Belongs to the eukaryotic ATPase B chain family.</text>
</comment>
<evidence type="ECO:0000256" key="9">
    <source>
        <dbReference type="RuleBase" id="RU368017"/>
    </source>
</evidence>
<dbReference type="EMBL" id="ODYU01008799">
    <property type="protein sequence ID" value="SOQ52712.1"/>
    <property type="molecule type" value="Genomic_DNA"/>
</dbReference>
<keyword evidence="6 9" id="KW-0406">Ion transport</keyword>
<evidence type="ECO:0000256" key="6">
    <source>
        <dbReference type="ARBA" id="ARBA00023065"/>
    </source>
</evidence>
<proteinExistence type="inferred from homology"/>
<sequence>MLSRVALRSAAARQSTALVARTSATDVSGVRDEKNFPRPVRALEPGKVRLGFIPEEWFQFFHSKTGVTGPYTFGVGLTTYLFSKEIYVMEHEYYTGLSLLIMVAVAAKKFGPSLAAWLDKEVDTIENEWNSSRVDSIKALEDAVEAEKKAQWRAQGQELLIEAKKENVLLQLEAAYRERLMNAYTEVKRRLDYQLEKSNVERRLAQRQMVDWIVSNVTKAITPDQEKQTLDRCIADLAALAARK</sequence>
<dbReference type="AlphaFoldDB" id="A0A2H1WII3"/>
<name>A0A2H1WII3_SPOFR</name>
<keyword evidence="3 9" id="KW-0138">CF(0)</keyword>
<keyword evidence="4 9" id="KW-0375">Hydrogen ion transport</keyword>
<dbReference type="PANTHER" id="PTHR12733">
    <property type="entry name" value="MITOCHONDRIAL ATP SYNTHASE B CHAIN"/>
    <property type="match status" value="1"/>
</dbReference>
<dbReference type="SUPFAM" id="SSF161060">
    <property type="entry name" value="ATP synthase B chain-like"/>
    <property type="match status" value="1"/>
</dbReference>
<keyword evidence="8 9" id="KW-0472">Membrane</keyword>
<comment type="function">
    <text evidence="9">Subunit b, of the mitochondrial membrane ATP synthase complex (F(1)F(0) ATP synthase or Complex V) that produces ATP from ADP in the presence of a proton gradient across the membrane which is generated by electron transport complexes of the respiratory chain. ATP synthase complex consist of a soluble F(1) head domain - the catalytic core - and a membrane F(1) domain - the membrane proton channel. These two domains are linked by a central stalk rotating inside the F(1) region and a stationary peripheral stalk. During catalysis, ATP synthesis in the catalytic domain of F(1) is coupled via a rotary mechanism of the central stalk subunits to proton translocation. In vivo, can only synthesize ATP although its ATP hydrolase activity can be activated artificially in vitro. Part of the complex F(0) domain. Part of the complex F(0) domain and the peripheric stalk, which acts as a stator to hold the catalytic alpha(3)beta(3) subcomplex and subunit a/ATP6 static relative to the rotary elements.</text>
</comment>